<dbReference type="AlphaFoldDB" id="A0A7I8VMR5"/>
<dbReference type="OrthoDB" id="6356110at2759"/>
<evidence type="ECO:0000256" key="3">
    <source>
        <dbReference type="SAM" id="SignalP"/>
    </source>
</evidence>
<dbReference type="Proteomes" id="UP000549394">
    <property type="component" value="Unassembled WGS sequence"/>
</dbReference>
<dbReference type="InterPro" id="IPR018378">
    <property type="entry name" value="C-type_lectin_CS"/>
</dbReference>
<sequence>MKVALIFLVFLTIYVVDGFAIGNNFGNGYDDDDDDGGGFDVSVANDDMPTRKTIGRSRPNGGSNNKRMRNKNKKKNKNGKKNKYKNRNNKNKRDRNNRQNRKMAVQSNWPLFNTMGLCENYLRDIENSSLFCVKSSNVKTTFAEAINYCQAYGGYLLTPSSKAYNYQFMWILTSKTDLKNESFWINGIAKDEKWGWISAEFDSLSYTNWIGGNEPAAEDGNCMSMSSDGWKSETCTEKRMFMCQFDASEQKVAMKVNYMRQSM</sequence>
<evidence type="ECO:0000256" key="2">
    <source>
        <dbReference type="SAM" id="MobiDB-lite"/>
    </source>
</evidence>
<comment type="caution">
    <text evidence="5">The sequence shown here is derived from an EMBL/GenBank/DDBJ whole genome shotgun (WGS) entry which is preliminary data.</text>
</comment>
<dbReference type="InterPro" id="IPR016186">
    <property type="entry name" value="C-type_lectin-like/link_sf"/>
</dbReference>
<dbReference type="SUPFAM" id="SSF56436">
    <property type="entry name" value="C-type lectin-like"/>
    <property type="match status" value="1"/>
</dbReference>
<dbReference type="PROSITE" id="PS50041">
    <property type="entry name" value="C_TYPE_LECTIN_2"/>
    <property type="match status" value="1"/>
</dbReference>
<evidence type="ECO:0000259" key="4">
    <source>
        <dbReference type="PROSITE" id="PS50041"/>
    </source>
</evidence>
<protein>
    <submittedName>
        <fullName evidence="5">DgyrCDS5855</fullName>
    </submittedName>
</protein>
<keyword evidence="1" id="KW-1015">Disulfide bond</keyword>
<gene>
    <name evidence="5" type="ORF">DGYR_LOCUS5596</name>
</gene>
<evidence type="ECO:0000256" key="1">
    <source>
        <dbReference type="ARBA" id="ARBA00023157"/>
    </source>
</evidence>
<reference evidence="5 6" key="1">
    <citation type="submission" date="2020-08" db="EMBL/GenBank/DDBJ databases">
        <authorList>
            <person name="Hejnol A."/>
        </authorList>
    </citation>
    <scope>NUCLEOTIDE SEQUENCE [LARGE SCALE GENOMIC DNA]</scope>
</reference>
<dbReference type="PROSITE" id="PS00615">
    <property type="entry name" value="C_TYPE_LECTIN_1"/>
    <property type="match status" value="1"/>
</dbReference>
<dbReference type="EMBL" id="CAJFCJ010000007">
    <property type="protein sequence ID" value="CAD5117025.1"/>
    <property type="molecule type" value="Genomic_DNA"/>
</dbReference>
<feature type="compositionally biased region" description="Basic residues" evidence="2">
    <location>
        <begin position="66"/>
        <end position="101"/>
    </location>
</feature>
<dbReference type="InterPro" id="IPR001304">
    <property type="entry name" value="C-type_lectin-like"/>
</dbReference>
<keyword evidence="6" id="KW-1185">Reference proteome</keyword>
<evidence type="ECO:0000313" key="6">
    <source>
        <dbReference type="Proteomes" id="UP000549394"/>
    </source>
</evidence>
<keyword evidence="3" id="KW-0732">Signal</keyword>
<feature type="region of interest" description="Disordered" evidence="2">
    <location>
        <begin position="40"/>
        <end position="103"/>
    </location>
</feature>
<feature type="domain" description="C-type lectin" evidence="4">
    <location>
        <begin position="132"/>
        <end position="244"/>
    </location>
</feature>
<dbReference type="CDD" id="cd00037">
    <property type="entry name" value="CLECT"/>
    <property type="match status" value="1"/>
</dbReference>
<evidence type="ECO:0000313" key="5">
    <source>
        <dbReference type="EMBL" id="CAD5117025.1"/>
    </source>
</evidence>
<dbReference type="InterPro" id="IPR016187">
    <property type="entry name" value="CTDL_fold"/>
</dbReference>
<feature type="chain" id="PRO_5029635335" evidence="3">
    <location>
        <begin position="19"/>
        <end position="263"/>
    </location>
</feature>
<name>A0A7I8VMR5_9ANNE</name>
<feature type="signal peptide" evidence="3">
    <location>
        <begin position="1"/>
        <end position="18"/>
    </location>
</feature>
<dbReference type="Gene3D" id="3.10.100.10">
    <property type="entry name" value="Mannose-Binding Protein A, subunit A"/>
    <property type="match status" value="1"/>
</dbReference>
<organism evidence="5 6">
    <name type="scientific">Dimorphilus gyrociliatus</name>
    <dbReference type="NCBI Taxonomy" id="2664684"/>
    <lineage>
        <taxon>Eukaryota</taxon>
        <taxon>Metazoa</taxon>
        <taxon>Spiralia</taxon>
        <taxon>Lophotrochozoa</taxon>
        <taxon>Annelida</taxon>
        <taxon>Polychaeta</taxon>
        <taxon>Polychaeta incertae sedis</taxon>
        <taxon>Dinophilidae</taxon>
        <taxon>Dimorphilus</taxon>
    </lineage>
</organism>
<proteinExistence type="predicted"/>
<accession>A0A7I8VMR5</accession>
<dbReference type="SMART" id="SM00034">
    <property type="entry name" value="CLECT"/>
    <property type="match status" value="1"/>
</dbReference>
<dbReference type="Pfam" id="PF00059">
    <property type="entry name" value="Lectin_C"/>
    <property type="match status" value="1"/>
</dbReference>